<name>A0A2P5DF57_PARAD</name>
<comment type="caution">
    <text evidence="1">The sequence shown here is derived from an EMBL/GenBank/DDBJ whole genome shotgun (WGS) entry which is preliminary data.</text>
</comment>
<reference evidence="2" key="1">
    <citation type="submission" date="2016-06" db="EMBL/GenBank/DDBJ databases">
        <title>Parallel loss of symbiosis genes in relatives of nitrogen-fixing non-legume Parasponia.</title>
        <authorList>
            <person name="Van Velzen R."/>
            <person name="Holmer R."/>
            <person name="Bu F."/>
            <person name="Rutten L."/>
            <person name="Van Zeijl A."/>
            <person name="Liu W."/>
            <person name="Santuari L."/>
            <person name="Cao Q."/>
            <person name="Sharma T."/>
            <person name="Shen D."/>
            <person name="Roswanjaya Y."/>
            <person name="Wardhani T."/>
            <person name="Kalhor M.S."/>
            <person name="Jansen J."/>
            <person name="Van den Hoogen J."/>
            <person name="Gungor B."/>
            <person name="Hartog M."/>
            <person name="Hontelez J."/>
            <person name="Verver J."/>
            <person name="Yang W.-C."/>
            <person name="Schijlen E."/>
            <person name="Repin R."/>
            <person name="Schilthuizen M."/>
            <person name="Schranz E."/>
            <person name="Heidstra R."/>
            <person name="Miyata K."/>
            <person name="Fedorova E."/>
            <person name="Kohlen W."/>
            <person name="Bisseling T."/>
            <person name="Smit S."/>
            <person name="Geurts R."/>
        </authorList>
    </citation>
    <scope>NUCLEOTIDE SEQUENCE [LARGE SCALE GENOMIC DNA]</scope>
    <source>
        <strain evidence="2">cv. WU1-14</strain>
    </source>
</reference>
<dbReference type="PANTHER" id="PTHR21713">
    <property type="entry name" value="NASCENT POLYPEPTIDE ASSOCIATED COMPLEX ALPHA SUBUNIT-RELATED"/>
    <property type="match status" value="1"/>
</dbReference>
<keyword evidence="2" id="KW-1185">Reference proteome</keyword>
<dbReference type="GO" id="GO:0005854">
    <property type="term" value="C:nascent polypeptide-associated complex"/>
    <property type="evidence" value="ECO:0007669"/>
    <property type="project" value="InterPro"/>
</dbReference>
<organism evidence="1 2">
    <name type="scientific">Parasponia andersonii</name>
    <name type="common">Sponia andersonii</name>
    <dbReference type="NCBI Taxonomy" id="3476"/>
    <lineage>
        <taxon>Eukaryota</taxon>
        <taxon>Viridiplantae</taxon>
        <taxon>Streptophyta</taxon>
        <taxon>Embryophyta</taxon>
        <taxon>Tracheophyta</taxon>
        <taxon>Spermatophyta</taxon>
        <taxon>Magnoliopsida</taxon>
        <taxon>eudicotyledons</taxon>
        <taxon>Gunneridae</taxon>
        <taxon>Pentapetalae</taxon>
        <taxon>rosids</taxon>
        <taxon>fabids</taxon>
        <taxon>Rosales</taxon>
        <taxon>Cannabaceae</taxon>
        <taxon>Parasponia</taxon>
    </lineage>
</organism>
<dbReference type="AlphaFoldDB" id="A0A2P5DF57"/>
<dbReference type="Proteomes" id="UP000237105">
    <property type="component" value="Unassembled WGS sequence"/>
</dbReference>
<evidence type="ECO:0000313" key="2">
    <source>
        <dbReference type="Proteomes" id="UP000237105"/>
    </source>
</evidence>
<accession>A0A2P5DF57</accession>
<proteinExistence type="predicted"/>
<sequence>MLFDRKKIQQTQKQVINNKREVQRGNVLNPKKIFKQKIRLQRFRSNGSRRQNEPIYKLKELIFGRPRLQRWIIIDKHTQAAQQFRMADMSAVPAKPEEEEIDETGARDIDLVVAQSGVSRNKAVKAHDGDIFSAHHQIVNDPAICSNLTSTTCEDLNLTHLHHCSSKLSCPKKGIPSILVHLVGCCCACQETMVRREQATVCLNVNIVASVSKDRARRVHRNNRVWVCAALWTLLLQLSCIRRV</sequence>
<dbReference type="OrthoDB" id="3169036at2759"/>
<gene>
    <name evidence="1" type="ORF">PanWU01x14_067880</name>
</gene>
<dbReference type="EMBL" id="JXTB01000041">
    <property type="protein sequence ID" value="PON71946.1"/>
    <property type="molecule type" value="Genomic_DNA"/>
</dbReference>
<dbReference type="InterPro" id="IPR016641">
    <property type="entry name" value="EGD2/NACA0like"/>
</dbReference>
<dbReference type="STRING" id="3476.A0A2P5DF57"/>
<evidence type="ECO:0000313" key="1">
    <source>
        <dbReference type="EMBL" id="PON71946.1"/>
    </source>
</evidence>
<dbReference type="Gene3D" id="1.10.8.10">
    <property type="entry name" value="DNA helicase RuvA subunit, C-terminal domain"/>
    <property type="match status" value="1"/>
</dbReference>
<protein>
    <submittedName>
        <fullName evidence="1">Nascent polypeptide-associated complex subunit alpha</fullName>
    </submittedName>
</protein>